<name>A0ABU2K565_9ACTN</name>
<reference evidence="2" key="1">
    <citation type="submission" date="2023-07" db="EMBL/GenBank/DDBJ databases">
        <title>30 novel species of actinomycetes from the DSMZ collection.</title>
        <authorList>
            <person name="Nouioui I."/>
        </authorList>
    </citation>
    <scope>NUCLEOTIDE SEQUENCE [LARGE SCALE GENOMIC DNA]</scope>
    <source>
        <strain evidence="2">DSM 46792</strain>
    </source>
</reference>
<accession>A0ABU2K565</accession>
<sequence>MFKQAEGGIRHLLAAGCWLLAAGADPDRGDQTARDTARFFGLTAMTELLDAPR</sequence>
<evidence type="ECO:0008006" key="3">
    <source>
        <dbReference type="Google" id="ProtNLM"/>
    </source>
</evidence>
<keyword evidence="2" id="KW-1185">Reference proteome</keyword>
<evidence type="ECO:0000313" key="2">
    <source>
        <dbReference type="Proteomes" id="UP001183222"/>
    </source>
</evidence>
<comment type="caution">
    <text evidence="1">The sequence shown here is derived from an EMBL/GenBank/DDBJ whole genome shotgun (WGS) entry which is preliminary data.</text>
</comment>
<dbReference type="Proteomes" id="UP001183222">
    <property type="component" value="Unassembled WGS sequence"/>
</dbReference>
<gene>
    <name evidence="1" type="ORF">RM425_05315</name>
</gene>
<evidence type="ECO:0000313" key="1">
    <source>
        <dbReference type="EMBL" id="MDT0275315.1"/>
    </source>
</evidence>
<protein>
    <recommendedName>
        <fullName evidence="3">Ankyrin repeat domain-containing protein</fullName>
    </recommendedName>
</protein>
<proteinExistence type="predicted"/>
<organism evidence="1 2">
    <name type="scientific">Blastococcus goldschmidtiae</name>
    <dbReference type="NCBI Taxonomy" id="3075546"/>
    <lineage>
        <taxon>Bacteria</taxon>
        <taxon>Bacillati</taxon>
        <taxon>Actinomycetota</taxon>
        <taxon>Actinomycetes</taxon>
        <taxon>Geodermatophilales</taxon>
        <taxon>Geodermatophilaceae</taxon>
        <taxon>Blastococcus</taxon>
    </lineage>
</organism>
<dbReference type="RefSeq" id="WP_311344140.1">
    <property type="nucleotide sequence ID" value="NZ_JAVREI010000002.1"/>
</dbReference>
<dbReference type="EMBL" id="JAVREI010000002">
    <property type="protein sequence ID" value="MDT0275315.1"/>
    <property type="molecule type" value="Genomic_DNA"/>
</dbReference>